<keyword evidence="2" id="KW-0812">Transmembrane</keyword>
<evidence type="ECO:0000256" key="1">
    <source>
        <dbReference type="SAM" id="MobiDB-lite"/>
    </source>
</evidence>
<feature type="transmembrane region" description="Helical" evidence="2">
    <location>
        <begin position="19"/>
        <end position="39"/>
    </location>
</feature>
<name>A0A0F9VBK3_9ZZZZ</name>
<evidence type="ECO:0000256" key="2">
    <source>
        <dbReference type="SAM" id="Phobius"/>
    </source>
</evidence>
<accession>A0A0F9VBK3</accession>
<sequence length="528" mass="59942">MGIYKCVASRQREQSRCPFIYKIALDKFPYFVIIIILFFCNSLRDLPCLFHFCKEERESQMARQKGIRLHELDPDQFGPEEDLPDNSRHGSNDDSVVEEEAGLVPSPKLPDVSSTLLADETVADKVREGAEKVRTWVKATLAALSQVARGSRELQEIRAPAVAEAERKLNRFLKEEEMPAYRRAAWLGLFDFEFSQELKNREEVKGLLSRLVAEGRLVETTDGPIKGYKDKADEPEPAYAFSDEAQFGDPEMWEVSSLYRQCRQRAWEATGKARTDEARELMKQSELSVEEFLEGKPGIFTIGIPPEPIVNLTTDSIIAWRGGGTLQVKSDGQKIFPLAATGNIQASVQEAKELKVHLFRDFLSWETPPFIKELPIEMAKKIQLLWHLLQRGLRAAEETRQLQAVKDEMAILVTVTPSEFFLEDKPGICLAEYRGIWEELVPDEEKVNRRPNLFFSVERFSQEGEEGDQMFIRLVQVPDHLGDFFEACSGEYPEGEQFGGCPQPLRAVLRAIYGQTMKAAQLNGKTNG</sequence>
<dbReference type="AlphaFoldDB" id="A0A0F9VBK3"/>
<protein>
    <submittedName>
        <fullName evidence="3">Uncharacterized protein</fullName>
    </submittedName>
</protein>
<keyword evidence="2" id="KW-0472">Membrane</keyword>
<reference evidence="3" key="1">
    <citation type="journal article" date="2015" name="Nature">
        <title>Complex archaea that bridge the gap between prokaryotes and eukaryotes.</title>
        <authorList>
            <person name="Spang A."/>
            <person name="Saw J.H."/>
            <person name="Jorgensen S.L."/>
            <person name="Zaremba-Niedzwiedzka K."/>
            <person name="Martijn J."/>
            <person name="Lind A.E."/>
            <person name="van Eijk R."/>
            <person name="Schleper C."/>
            <person name="Guy L."/>
            <person name="Ettema T.J."/>
        </authorList>
    </citation>
    <scope>NUCLEOTIDE SEQUENCE</scope>
</reference>
<evidence type="ECO:0000313" key="3">
    <source>
        <dbReference type="EMBL" id="KKN97152.1"/>
    </source>
</evidence>
<keyword evidence="2" id="KW-1133">Transmembrane helix</keyword>
<feature type="region of interest" description="Disordered" evidence="1">
    <location>
        <begin position="71"/>
        <end position="102"/>
    </location>
</feature>
<gene>
    <name evidence="3" type="ORF">LCGC14_0161140</name>
</gene>
<organism evidence="3">
    <name type="scientific">marine sediment metagenome</name>
    <dbReference type="NCBI Taxonomy" id="412755"/>
    <lineage>
        <taxon>unclassified sequences</taxon>
        <taxon>metagenomes</taxon>
        <taxon>ecological metagenomes</taxon>
    </lineage>
</organism>
<proteinExistence type="predicted"/>
<dbReference type="EMBL" id="LAZR01000060">
    <property type="protein sequence ID" value="KKN97152.1"/>
    <property type="molecule type" value="Genomic_DNA"/>
</dbReference>
<comment type="caution">
    <text evidence="3">The sequence shown here is derived from an EMBL/GenBank/DDBJ whole genome shotgun (WGS) entry which is preliminary data.</text>
</comment>